<protein>
    <submittedName>
        <fullName evidence="1">Uncharacterized protein</fullName>
    </submittedName>
</protein>
<keyword evidence="2" id="KW-1185">Reference proteome</keyword>
<name>A0A7J6D7W1_9TELE</name>
<evidence type="ECO:0000313" key="1">
    <source>
        <dbReference type="EMBL" id="KAF4115388.1"/>
    </source>
</evidence>
<accession>A0A7J6D7W1</accession>
<proteinExistence type="predicted"/>
<sequence>MVVLSAKPKCRATTEGVRSTLYKGLSGDMPDLSVLQVTEVYKDFPTAEAPMICSMGISGEIPLVDSGLGKVQAGSPLS</sequence>
<gene>
    <name evidence="1" type="ORF">G5714_002877</name>
</gene>
<dbReference type="Proteomes" id="UP000579812">
    <property type="component" value="Unassembled WGS sequence"/>
</dbReference>
<organism evidence="1 2">
    <name type="scientific">Onychostoma macrolepis</name>
    <dbReference type="NCBI Taxonomy" id="369639"/>
    <lineage>
        <taxon>Eukaryota</taxon>
        <taxon>Metazoa</taxon>
        <taxon>Chordata</taxon>
        <taxon>Craniata</taxon>
        <taxon>Vertebrata</taxon>
        <taxon>Euteleostomi</taxon>
        <taxon>Actinopterygii</taxon>
        <taxon>Neopterygii</taxon>
        <taxon>Teleostei</taxon>
        <taxon>Ostariophysi</taxon>
        <taxon>Cypriniformes</taxon>
        <taxon>Cyprinidae</taxon>
        <taxon>Acrossocheilinae</taxon>
        <taxon>Onychostoma</taxon>
    </lineage>
</organism>
<comment type="caution">
    <text evidence="1">The sequence shown here is derived from an EMBL/GenBank/DDBJ whole genome shotgun (WGS) entry which is preliminary data.</text>
</comment>
<dbReference type="EMBL" id="JAAMOB010000003">
    <property type="protein sequence ID" value="KAF4115388.1"/>
    <property type="molecule type" value="Genomic_DNA"/>
</dbReference>
<evidence type="ECO:0000313" key="2">
    <source>
        <dbReference type="Proteomes" id="UP000579812"/>
    </source>
</evidence>
<dbReference type="AlphaFoldDB" id="A0A7J6D7W1"/>
<reference evidence="1 2" key="1">
    <citation type="submission" date="2020-04" db="EMBL/GenBank/DDBJ databases">
        <title>Chromosome-level genome assembly of a cyprinid fish Onychostoma macrolepis by integration of Nanopore Sequencing, Bionano and Hi-C technology.</title>
        <authorList>
            <person name="Wang D."/>
        </authorList>
    </citation>
    <scope>NUCLEOTIDE SEQUENCE [LARGE SCALE GENOMIC DNA]</scope>
    <source>
        <strain evidence="1">SWU-2019</strain>
        <tissue evidence="1">Muscle</tissue>
    </source>
</reference>